<protein>
    <submittedName>
        <fullName evidence="1">Uncharacterized protein</fullName>
    </submittedName>
</protein>
<reference evidence="1" key="2">
    <citation type="submission" date="2023-05" db="EMBL/GenBank/DDBJ databases">
        <authorList>
            <consortium name="Lawrence Berkeley National Laboratory"/>
            <person name="Steindorff A."/>
            <person name="Hensen N."/>
            <person name="Bonometti L."/>
            <person name="Westerberg I."/>
            <person name="Brannstrom I.O."/>
            <person name="Guillou S."/>
            <person name="Cros-Aarteil S."/>
            <person name="Calhoun S."/>
            <person name="Haridas S."/>
            <person name="Kuo A."/>
            <person name="Mondo S."/>
            <person name="Pangilinan J."/>
            <person name="Riley R."/>
            <person name="Labutti K."/>
            <person name="Andreopoulos B."/>
            <person name="Lipzen A."/>
            <person name="Chen C."/>
            <person name="Yanf M."/>
            <person name="Daum C."/>
            <person name="Ng V."/>
            <person name="Clum A."/>
            <person name="Ohm R."/>
            <person name="Martin F."/>
            <person name="Silar P."/>
            <person name="Natvig D."/>
            <person name="Lalanne C."/>
            <person name="Gautier V."/>
            <person name="Ament-Velasquez S.L."/>
            <person name="Kruys A."/>
            <person name="Hutchinson M.I."/>
            <person name="Powell A.J."/>
            <person name="Barry K."/>
            <person name="Miller A.N."/>
            <person name="Grigoriev I.V."/>
            <person name="Debuchy R."/>
            <person name="Gladieux P."/>
            <person name="Thoren M.H."/>
            <person name="Johannesson H."/>
        </authorList>
    </citation>
    <scope>NUCLEOTIDE SEQUENCE</scope>
    <source>
        <strain evidence="1">CBS 757.83</strain>
    </source>
</reference>
<evidence type="ECO:0000313" key="1">
    <source>
        <dbReference type="EMBL" id="KAK4099573.1"/>
    </source>
</evidence>
<dbReference type="EMBL" id="MU863648">
    <property type="protein sequence ID" value="KAK4099573.1"/>
    <property type="molecule type" value="Genomic_DNA"/>
</dbReference>
<dbReference type="AlphaFoldDB" id="A0AAN6PXE4"/>
<dbReference type="Proteomes" id="UP001305647">
    <property type="component" value="Unassembled WGS sequence"/>
</dbReference>
<evidence type="ECO:0000313" key="2">
    <source>
        <dbReference type="Proteomes" id="UP001305647"/>
    </source>
</evidence>
<accession>A0AAN6PXE4</accession>
<reference evidence="1" key="1">
    <citation type="journal article" date="2023" name="Mol. Phylogenet. Evol.">
        <title>Genome-scale phylogeny and comparative genomics of the fungal order Sordariales.</title>
        <authorList>
            <person name="Hensen N."/>
            <person name="Bonometti L."/>
            <person name="Westerberg I."/>
            <person name="Brannstrom I.O."/>
            <person name="Guillou S."/>
            <person name="Cros-Aarteil S."/>
            <person name="Calhoun S."/>
            <person name="Haridas S."/>
            <person name="Kuo A."/>
            <person name="Mondo S."/>
            <person name="Pangilinan J."/>
            <person name="Riley R."/>
            <person name="LaButti K."/>
            <person name="Andreopoulos B."/>
            <person name="Lipzen A."/>
            <person name="Chen C."/>
            <person name="Yan M."/>
            <person name="Daum C."/>
            <person name="Ng V."/>
            <person name="Clum A."/>
            <person name="Steindorff A."/>
            <person name="Ohm R.A."/>
            <person name="Martin F."/>
            <person name="Silar P."/>
            <person name="Natvig D.O."/>
            <person name="Lalanne C."/>
            <person name="Gautier V."/>
            <person name="Ament-Velasquez S.L."/>
            <person name="Kruys A."/>
            <person name="Hutchinson M.I."/>
            <person name="Powell A.J."/>
            <person name="Barry K."/>
            <person name="Miller A.N."/>
            <person name="Grigoriev I.V."/>
            <person name="Debuchy R."/>
            <person name="Gladieux P."/>
            <person name="Hiltunen Thoren M."/>
            <person name="Johannesson H."/>
        </authorList>
    </citation>
    <scope>NUCLEOTIDE SEQUENCE</scope>
    <source>
        <strain evidence="1">CBS 757.83</strain>
    </source>
</reference>
<comment type="caution">
    <text evidence="1">The sequence shown here is derived from an EMBL/GenBank/DDBJ whole genome shotgun (WGS) entry which is preliminary data.</text>
</comment>
<name>A0AAN6PXE4_9PEZI</name>
<sequence length="162" mass="17923">MAREQGTYKCLKGAACRLPVASANPPGTAKKHMTTELPHRSRNSVSFLRGLGGRFLIASPMQEHVCIQAQKIHQHRFGVAPKLSYQSISFDQDPHLQVLAESLQRTCTLGLYAGSPGFAGGKSLTESLVRGRSKQTNFEVSFYIFIRTDRQHHTSVDPSRLS</sequence>
<gene>
    <name evidence="1" type="ORF">N658DRAFT_161451</name>
</gene>
<organism evidence="1 2">
    <name type="scientific">Parathielavia hyrcaniae</name>
    <dbReference type="NCBI Taxonomy" id="113614"/>
    <lineage>
        <taxon>Eukaryota</taxon>
        <taxon>Fungi</taxon>
        <taxon>Dikarya</taxon>
        <taxon>Ascomycota</taxon>
        <taxon>Pezizomycotina</taxon>
        <taxon>Sordariomycetes</taxon>
        <taxon>Sordariomycetidae</taxon>
        <taxon>Sordariales</taxon>
        <taxon>Chaetomiaceae</taxon>
        <taxon>Parathielavia</taxon>
    </lineage>
</organism>
<keyword evidence="2" id="KW-1185">Reference proteome</keyword>
<proteinExistence type="predicted"/>